<dbReference type="GO" id="GO:0016757">
    <property type="term" value="F:glycosyltransferase activity"/>
    <property type="evidence" value="ECO:0007669"/>
    <property type="project" value="UniProtKB-KW"/>
</dbReference>
<evidence type="ECO:0000259" key="1">
    <source>
        <dbReference type="Pfam" id="PF00156"/>
    </source>
</evidence>
<dbReference type="InterPro" id="IPR029057">
    <property type="entry name" value="PRTase-like"/>
</dbReference>
<dbReference type="InterPro" id="IPR000836">
    <property type="entry name" value="PRTase_dom"/>
</dbReference>
<dbReference type="Gene3D" id="3.40.50.2020">
    <property type="match status" value="1"/>
</dbReference>
<dbReference type="AlphaFoldDB" id="A0A238WQW9"/>
<dbReference type="OrthoDB" id="9810066at2"/>
<keyword evidence="2" id="KW-0328">Glycosyltransferase</keyword>
<sequence length="219" mass="22636">MARTRFADRRAAGRALGERLAGGVSGDAVVLGLPRGGVVVAAEVASVLEIPLDVLVVRKLGLPWQPELAMGAIAGVGDTVETVRVESVLAAADVAPAAFEEVRQRELTELRRRESAYRGGRPAIALGGRPVVVVDDGLATGATMRAAVLAVRRQAPLSITVAVPVGSPRACGNLAADVDEVLCLLAPDSFRAVGQAYADFTATTDEEVRAALHGVRGTV</sequence>
<dbReference type="SUPFAM" id="SSF53271">
    <property type="entry name" value="PRTase-like"/>
    <property type="match status" value="1"/>
</dbReference>
<dbReference type="RefSeq" id="WP_089336414.1">
    <property type="nucleotide sequence ID" value="NZ_FZNO01000009.1"/>
</dbReference>
<dbReference type="EMBL" id="FZNO01000009">
    <property type="protein sequence ID" value="SNR48956.1"/>
    <property type="molecule type" value="Genomic_DNA"/>
</dbReference>
<feature type="domain" description="Phosphoribosyltransferase" evidence="1">
    <location>
        <begin position="25"/>
        <end position="197"/>
    </location>
</feature>
<gene>
    <name evidence="2" type="ORF">SAMN06272737_10980</name>
</gene>
<evidence type="ECO:0000313" key="2">
    <source>
        <dbReference type="EMBL" id="SNR48956.1"/>
    </source>
</evidence>
<name>A0A238WQW9_9ACTN</name>
<evidence type="ECO:0000313" key="3">
    <source>
        <dbReference type="Proteomes" id="UP000198403"/>
    </source>
</evidence>
<dbReference type="Proteomes" id="UP000198403">
    <property type="component" value="Unassembled WGS sequence"/>
</dbReference>
<dbReference type="Pfam" id="PF00156">
    <property type="entry name" value="Pribosyltran"/>
    <property type="match status" value="1"/>
</dbReference>
<protein>
    <submittedName>
        <fullName evidence="2">Predicted phosphoribosyltransferase</fullName>
    </submittedName>
</protein>
<dbReference type="CDD" id="cd06223">
    <property type="entry name" value="PRTases_typeI"/>
    <property type="match status" value="1"/>
</dbReference>
<keyword evidence="2" id="KW-0808">Transferase</keyword>
<accession>A0A238WQW9</accession>
<proteinExistence type="predicted"/>
<organism evidence="2 3">
    <name type="scientific">Blastococcus mobilis</name>
    <dbReference type="NCBI Taxonomy" id="1938746"/>
    <lineage>
        <taxon>Bacteria</taxon>
        <taxon>Bacillati</taxon>
        <taxon>Actinomycetota</taxon>
        <taxon>Actinomycetes</taxon>
        <taxon>Geodermatophilales</taxon>
        <taxon>Geodermatophilaceae</taxon>
        <taxon>Blastococcus</taxon>
    </lineage>
</organism>
<keyword evidence="3" id="KW-1185">Reference proteome</keyword>
<reference evidence="2 3" key="1">
    <citation type="submission" date="2017-06" db="EMBL/GenBank/DDBJ databases">
        <authorList>
            <person name="Kim H.J."/>
            <person name="Triplett B.A."/>
        </authorList>
    </citation>
    <scope>NUCLEOTIDE SEQUENCE [LARGE SCALE GENOMIC DNA]</scope>
    <source>
        <strain evidence="2 3">DSM 44272</strain>
    </source>
</reference>
<dbReference type="Gene3D" id="3.30.1310.20">
    <property type="entry name" value="PRTase-like"/>
    <property type="match status" value="1"/>
</dbReference>